<evidence type="ECO:0000259" key="6">
    <source>
        <dbReference type="Pfam" id="PF04542"/>
    </source>
</evidence>
<keyword evidence="9" id="KW-1185">Reference proteome</keyword>
<reference evidence="8 9" key="1">
    <citation type="submission" date="2019-02" db="EMBL/GenBank/DDBJ databases">
        <title>Deep-cultivation of Planctomycetes and their phenomic and genomic characterization uncovers novel biology.</title>
        <authorList>
            <person name="Wiegand S."/>
            <person name="Jogler M."/>
            <person name="Boedeker C."/>
            <person name="Pinto D."/>
            <person name="Vollmers J."/>
            <person name="Rivas-Marin E."/>
            <person name="Kohn T."/>
            <person name="Peeters S.H."/>
            <person name="Heuer A."/>
            <person name="Rast P."/>
            <person name="Oberbeckmann S."/>
            <person name="Bunk B."/>
            <person name="Jeske O."/>
            <person name="Meyerdierks A."/>
            <person name="Storesund J.E."/>
            <person name="Kallscheuer N."/>
            <person name="Luecker S."/>
            <person name="Lage O.M."/>
            <person name="Pohl T."/>
            <person name="Merkel B.J."/>
            <person name="Hornburger P."/>
            <person name="Mueller R.-W."/>
            <person name="Bruemmer F."/>
            <person name="Labrenz M."/>
            <person name="Spormann A.M."/>
            <person name="Op den Camp H."/>
            <person name="Overmann J."/>
            <person name="Amann R."/>
            <person name="Jetten M.S.M."/>
            <person name="Mascher T."/>
            <person name="Medema M.H."/>
            <person name="Devos D.P."/>
            <person name="Kaster A.-K."/>
            <person name="Ovreas L."/>
            <person name="Rohde M."/>
            <person name="Galperin M.Y."/>
            <person name="Jogler C."/>
        </authorList>
    </citation>
    <scope>NUCLEOTIDE SEQUENCE [LARGE SCALE GENOMIC DNA]</scope>
    <source>
        <strain evidence="8 9">ElP</strain>
    </source>
</reference>
<feature type="domain" description="RNA polymerase sigma-70 region 4" evidence="7">
    <location>
        <begin position="133"/>
        <end position="178"/>
    </location>
</feature>
<accession>A0A518HBX1</accession>
<dbReference type="Gene3D" id="1.10.1740.10">
    <property type="match status" value="1"/>
</dbReference>
<gene>
    <name evidence="8" type="ORF">ElP_62970</name>
</gene>
<evidence type="ECO:0000256" key="4">
    <source>
        <dbReference type="ARBA" id="ARBA00023163"/>
    </source>
</evidence>
<dbReference type="KEGG" id="tpla:ElP_62970"/>
<keyword evidence="1" id="KW-0805">Transcription regulation</keyword>
<dbReference type="PANTHER" id="PTHR30385">
    <property type="entry name" value="SIGMA FACTOR F FLAGELLAR"/>
    <property type="match status" value="1"/>
</dbReference>
<dbReference type="Gene3D" id="1.10.10.10">
    <property type="entry name" value="Winged helix-like DNA-binding domain superfamily/Winged helix DNA-binding domain"/>
    <property type="match status" value="1"/>
</dbReference>
<protein>
    <submittedName>
        <fullName evidence="8">Flagellar biosynthesis sigma factor</fullName>
    </submittedName>
</protein>
<evidence type="ECO:0000313" key="8">
    <source>
        <dbReference type="EMBL" id="QDV38345.1"/>
    </source>
</evidence>
<dbReference type="InterPro" id="IPR036388">
    <property type="entry name" value="WH-like_DNA-bd_sf"/>
</dbReference>
<sequence length="207" mass="23442">MHPEQTRKEREPLTEDQQRLAVKYLPMARSLAKPFKEQLPDIWEEFESAACLALVEAARAFEPEREVKFSTFARQRIWGGLQDTRREHLSRAKHECHCGADGLPASLPLVEEMAVARHRVGDELEAAEAVEGWLRKLPRQHAEVCRLIYVQGSTHAEVARCLGFSPSRITYIHLEALAMLGGTWAPGTRPLPPAPRRRGRPRRALSA</sequence>
<dbReference type="SUPFAM" id="SSF88659">
    <property type="entry name" value="Sigma3 and sigma4 domains of RNA polymerase sigma factors"/>
    <property type="match status" value="1"/>
</dbReference>
<evidence type="ECO:0000256" key="3">
    <source>
        <dbReference type="ARBA" id="ARBA00023125"/>
    </source>
</evidence>
<keyword evidence="8" id="KW-0966">Cell projection</keyword>
<proteinExistence type="predicted"/>
<name>A0A518HBX1_9BACT</name>
<dbReference type="Pfam" id="PF04545">
    <property type="entry name" value="Sigma70_r4"/>
    <property type="match status" value="1"/>
</dbReference>
<evidence type="ECO:0000256" key="5">
    <source>
        <dbReference type="SAM" id="MobiDB-lite"/>
    </source>
</evidence>
<dbReference type="InterPro" id="IPR014284">
    <property type="entry name" value="RNA_pol_sigma-70_dom"/>
</dbReference>
<dbReference type="GO" id="GO:0003677">
    <property type="term" value="F:DNA binding"/>
    <property type="evidence" value="ECO:0007669"/>
    <property type="project" value="UniProtKB-KW"/>
</dbReference>
<dbReference type="AlphaFoldDB" id="A0A518HBX1"/>
<dbReference type="OrthoDB" id="9799825at2"/>
<dbReference type="InterPro" id="IPR013325">
    <property type="entry name" value="RNA_pol_sigma_r2"/>
</dbReference>
<dbReference type="InterPro" id="IPR013324">
    <property type="entry name" value="RNA_pol_sigma_r3/r4-like"/>
</dbReference>
<evidence type="ECO:0000256" key="2">
    <source>
        <dbReference type="ARBA" id="ARBA00023082"/>
    </source>
</evidence>
<dbReference type="Proteomes" id="UP000317835">
    <property type="component" value="Chromosome"/>
</dbReference>
<evidence type="ECO:0000259" key="7">
    <source>
        <dbReference type="Pfam" id="PF04545"/>
    </source>
</evidence>
<dbReference type="SUPFAM" id="SSF88946">
    <property type="entry name" value="Sigma2 domain of RNA polymerase sigma factors"/>
    <property type="match status" value="1"/>
</dbReference>
<feature type="region of interest" description="Disordered" evidence="5">
    <location>
        <begin position="185"/>
        <end position="207"/>
    </location>
</feature>
<feature type="domain" description="RNA polymerase sigma-70 region 2" evidence="6">
    <location>
        <begin position="23"/>
        <end position="87"/>
    </location>
</feature>
<keyword evidence="4" id="KW-0804">Transcription</keyword>
<dbReference type="GO" id="GO:0006352">
    <property type="term" value="P:DNA-templated transcription initiation"/>
    <property type="evidence" value="ECO:0007669"/>
    <property type="project" value="InterPro"/>
</dbReference>
<dbReference type="EMBL" id="CP036426">
    <property type="protein sequence ID" value="QDV38345.1"/>
    <property type="molecule type" value="Genomic_DNA"/>
</dbReference>
<feature type="compositionally biased region" description="Basic residues" evidence="5">
    <location>
        <begin position="195"/>
        <end position="207"/>
    </location>
</feature>
<keyword evidence="2" id="KW-0731">Sigma factor</keyword>
<dbReference type="GO" id="GO:0016987">
    <property type="term" value="F:sigma factor activity"/>
    <property type="evidence" value="ECO:0007669"/>
    <property type="project" value="UniProtKB-KW"/>
</dbReference>
<dbReference type="Pfam" id="PF04542">
    <property type="entry name" value="Sigma70_r2"/>
    <property type="match status" value="1"/>
</dbReference>
<keyword evidence="8" id="KW-0282">Flagellum</keyword>
<keyword evidence="3" id="KW-0238">DNA-binding</keyword>
<organism evidence="8 9">
    <name type="scientific">Tautonia plasticadhaerens</name>
    <dbReference type="NCBI Taxonomy" id="2527974"/>
    <lineage>
        <taxon>Bacteria</taxon>
        <taxon>Pseudomonadati</taxon>
        <taxon>Planctomycetota</taxon>
        <taxon>Planctomycetia</taxon>
        <taxon>Isosphaerales</taxon>
        <taxon>Isosphaeraceae</taxon>
        <taxon>Tautonia</taxon>
    </lineage>
</organism>
<evidence type="ECO:0000256" key="1">
    <source>
        <dbReference type="ARBA" id="ARBA00023015"/>
    </source>
</evidence>
<dbReference type="InterPro" id="IPR007627">
    <property type="entry name" value="RNA_pol_sigma70_r2"/>
</dbReference>
<evidence type="ECO:0000313" key="9">
    <source>
        <dbReference type="Proteomes" id="UP000317835"/>
    </source>
</evidence>
<dbReference type="InterPro" id="IPR007630">
    <property type="entry name" value="RNA_pol_sigma70_r4"/>
</dbReference>
<keyword evidence="8" id="KW-0969">Cilium</keyword>
<dbReference type="RefSeq" id="WP_145276765.1">
    <property type="nucleotide sequence ID" value="NZ_CP036426.1"/>
</dbReference>
<dbReference type="NCBIfam" id="TIGR02937">
    <property type="entry name" value="sigma70-ECF"/>
    <property type="match status" value="1"/>
</dbReference>